<gene>
    <name evidence="6" type="ORF">CTheo_7774</name>
</gene>
<sequence length="486" mass="53370">MHIPSRRVALPCLGFALVSFLMIASTMTASIRVHLKSKFFPYLRAPFASTTGTPITTSSTESGSGLPLTSNMSALSAFLSSNKRAFLADLASKYGEGWTIVMGNEAGDLDSCASAIAFSYLSTTLDHTRTVALIQTPRADLFLREENLLAFRLAHLDGQNADLLTLDDITSISPSFQLSSLRTTFALVDHNRILPQFLADPKSQSELDRVVAIFDHHDDEGFHKSANPREIRVPTGSCASIVADYFRKRFPRSSGPEDAISQTSSLLISAIAIDTGGLKEGGKAEPLDRSVSEFLYPISSFGAPSIAVDKPNKDSKTITELTDALTDTKRDVSHLSGRDLLRRDYKESQFTSHDGNSIRVGLSTVPVGLNHWIDRDGAKKFWAAQDAWIKERNLDISGVLTTFRTRVKGKHKREMLLVFPSTGAVADAPTGLELKLYAALEANQELEMERKEIAGIEGRKARAWQQRNKQATRKTIAPLLKSILEE</sequence>
<evidence type="ECO:0000259" key="5">
    <source>
        <dbReference type="SMART" id="SM01131"/>
    </source>
</evidence>
<dbReference type="GO" id="GO:0046872">
    <property type="term" value="F:metal ion binding"/>
    <property type="evidence" value="ECO:0007669"/>
    <property type="project" value="UniProtKB-KW"/>
</dbReference>
<evidence type="ECO:0000256" key="3">
    <source>
        <dbReference type="ARBA" id="ARBA00022801"/>
    </source>
</evidence>
<keyword evidence="4" id="KW-0464">Manganese</keyword>
<keyword evidence="2" id="KW-0479">Metal-binding</keyword>
<comment type="caution">
    <text evidence="6">The sequence shown here is derived from an EMBL/GenBank/DDBJ whole genome shotgun (WGS) entry which is preliminary data.</text>
</comment>
<dbReference type="GO" id="GO:0004309">
    <property type="term" value="F:exopolyphosphatase activity"/>
    <property type="evidence" value="ECO:0007669"/>
    <property type="project" value="TreeGrafter"/>
</dbReference>
<dbReference type="Pfam" id="PF01368">
    <property type="entry name" value="DHH"/>
    <property type="match status" value="1"/>
</dbReference>
<dbReference type="SUPFAM" id="SSF64182">
    <property type="entry name" value="DHH phosphoesterases"/>
    <property type="match status" value="1"/>
</dbReference>
<organism evidence="6 7">
    <name type="scientific">Ceratobasidium theobromae</name>
    <dbReference type="NCBI Taxonomy" id="1582974"/>
    <lineage>
        <taxon>Eukaryota</taxon>
        <taxon>Fungi</taxon>
        <taxon>Dikarya</taxon>
        <taxon>Basidiomycota</taxon>
        <taxon>Agaricomycotina</taxon>
        <taxon>Agaricomycetes</taxon>
        <taxon>Cantharellales</taxon>
        <taxon>Ceratobasidiaceae</taxon>
        <taxon>Ceratobasidium</taxon>
    </lineage>
</organism>
<dbReference type="Proteomes" id="UP000383932">
    <property type="component" value="Unassembled WGS sequence"/>
</dbReference>
<keyword evidence="7" id="KW-1185">Reference proteome</keyword>
<evidence type="ECO:0000256" key="4">
    <source>
        <dbReference type="ARBA" id="ARBA00023211"/>
    </source>
</evidence>
<dbReference type="InterPro" id="IPR001667">
    <property type="entry name" value="DDH_dom"/>
</dbReference>
<keyword evidence="3" id="KW-0378">Hydrolase</keyword>
<evidence type="ECO:0000313" key="7">
    <source>
        <dbReference type="Proteomes" id="UP000383932"/>
    </source>
</evidence>
<dbReference type="InterPro" id="IPR038222">
    <property type="entry name" value="DHHA2_dom_sf"/>
</dbReference>
<name>A0A5N5QBN5_9AGAM</name>
<dbReference type="OrthoDB" id="374045at2759"/>
<dbReference type="Gene3D" id="3.10.310.20">
    <property type="entry name" value="DHHA2 domain"/>
    <property type="match status" value="1"/>
</dbReference>
<dbReference type="InterPro" id="IPR038763">
    <property type="entry name" value="DHH_sf"/>
</dbReference>
<feature type="domain" description="DHHA2" evidence="5">
    <location>
        <begin position="322"/>
        <end position="484"/>
    </location>
</feature>
<dbReference type="PANTHER" id="PTHR12112:SF39">
    <property type="entry name" value="EG:152A3.5 PROTEIN (FBGN0003116_PN PROTEIN)"/>
    <property type="match status" value="1"/>
</dbReference>
<dbReference type="AlphaFoldDB" id="A0A5N5QBN5"/>
<dbReference type="Pfam" id="PF02833">
    <property type="entry name" value="DHHA2"/>
    <property type="match status" value="1"/>
</dbReference>
<reference evidence="6 7" key="1">
    <citation type="journal article" date="2019" name="Fungal Biol. Biotechnol.">
        <title>Draft genome sequence of fastidious pathogen Ceratobasidium theobromae, which causes vascular-streak dieback in Theobroma cacao.</title>
        <authorList>
            <person name="Ali S.S."/>
            <person name="Asman A."/>
            <person name="Shao J."/>
            <person name="Firmansyah A.P."/>
            <person name="Susilo A.W."/>
            <person name="Rosmana A."/>
            <person name="McMahon P."/>
            <person name="Junaid M."/>
            <person name="Guest D."/>
            <person name="Kheng T.Y."/>
            <person name="Meinhardt L.W."/>
            <person name="Bailey B.A."/>
        </authorList>
    </citation>
    <scope>NUCLEOTIDE SEQUENCE [LARGE SCALE GENOMIC DNA]</scope>
    <source>
        <strain evidence="6 7">CT2</strain>
    </source>
</reference>
<dbReference type="InterPro" id="IPR004097">
    <property type="entry name" value="DHHA2"/>
</dbReference>
<dbReference type="Gene3D" id="3.90.1640.10">
    <property type="entry name" value="inorganic pyrophosphatase (n-terminal core)"/>
    <property type="match status" value="1"/>
</dbReference>
<dbReference type="GO" id="GO:0005737">
    <property type="term" value="C:cytoplasm"/>
    <property type="evidence" value="ECO:0007669"/>
    <property type="project" value="InterPro"/>
</dbReference>
<comment type="cofactor">
    <cofactor evidence="1">
        <name>Mn(2+)</name>
        <dbReference type="ChEBI" id="CHEBI:29035"/>
    </cofactor>
</comment>
<evidence type="ECO:0000313" key="6">
    <source>
        <dbReference type="EMBL" id="KAB5588787.1"/>
    </source>
</evidence>
<protein>
    <recommendedName>
        <fullName evidence="5">DHHA2 domain-containing protein</fullName>
    </recommendedName>
</protein>
<evidence type="ECO:0000256" key="2">
    <source>
        <dbReference type="ARBA" id="ARBA00022723"/>
    </source>
</evidence>
<evidence type="ECO:0000256" key="1">
    <source>
        <dbReference type="ARBA" id="ARBA00001936"/>
    </source>
</evidence>
<dbReference type="EMBL" id="SSOP01000371">
    <property type="protein sequence ID" value="KAB5588787.1"/>
    <property type="molecule type" value="Genomic_DNA"/>
</dbReference>
<accession>A0A5N5QBN5</accession>
<dbReference type="SMART" id="SM01131">
    <property type="entry name" value="DHHA2"/>
    <property type="match status" value="1"/>
</dbReference>
<proteinExistence type="predicted"/>
<dbReference type="PANTHER" id="PTHR12112">
    <property type="entry name" value="BNIP - RELATED"/>
    <property type="match status" value="1"/>
</dbReference>